<protein>
    <submittedName>
        <fullName evidence="1">Uncharacterized protein</fullName>
    </submittedName>
</protein>
<keyword evidence="2" id="KW-1185">Reference proteome</keyword>
<dbReference type="Proteomes" id="UP000515922">
    <property type="component" value="Segment"/>
</dbReference>
<name>A0A7G4AW95_9CAUD</name>
<evidence type="ECO:0000313" key="2">
    <source>
        <dbReference type="Proteomes" id="UP000515922"/>
    </source>
</evidence>
<organism evidence="1 2">
    <name type="scientific">Streptomyces phage Coruscant</name>
    <dbReference type="NCBI Taxonomy" id="2739834"/>
    <lineage>
        <taxon>Viruses</taxon>
        <taxon>Duplodnaviria</taxon>
        <taxon>Heunggongvirae</taxon>
        <taxon>Uroviricota</taxon>
        <taxon>Caudoviricetes</taxon>
        <taxon>Stanwilliamsviridae</taxon>
        <taxon>Boydwoodruffvirinae</taxon>
        <taxon>Coruscantvirus</taxon>
        <taxon>Coruscantvirus coruscant</taxon>
    </lineage>
</organism>
<dbReference type="EMBL" id="MT711976">
    <property type="protein sequence ID" value="QMP84285.1"/>
    <property type="molecule type" value="Genomic_DNA"/>
</dbReference>
<evidence type="ECO:0000313" key="1">
    <source>
        <dbReference type="EMBL" id="QMP84285.1"/>
    </source>
</evidence>
<gene>
    <name evidence="1" type="ORF">HUN41_00192</name>
</gene>
<accession>A0A7G4AW95</accession>
<sequence>MNLEEYKKSRQDKADALDMCFINSMIKDMGESWIAQAIENAVDVKLGRAILVLPKFDVYDRVYYTANDYDDYGTVKNIKIVDNVIMYEVVWDDGEPTDLYKEDQITKVKS</sequence>
<proteinExistence type="predicted"/>
<reference evidence="1 2" key="1">
    <citation type="submission" date="2020-07" db="EMBL/GenBank/DDBJ databases">
        <title>Streptomyces phage Genome sequencing and assembly.</title>
        <authorList>
            <person name="Sharma V."/>
            <person name="Hardy A."/>
            <person name="Frunzke J."/>
        </authorList>
    </citation>
    <scope>NUCLEOTIDE SEQUENCE [LARGE SCALE GENOMIC DNA]</scope>
</reference>